<name>A0AAN7MPT6_MYCAM</name>
<comment type="caution">
    <text evidence="1">The sequence shown here is derived from an EMBL/GenBank/DDBJ whole genome shotgun (WGS) entry which is preliminary data.</text>
</comment>
<dbReference type="EMBL" id="JAUNZN010000018">
    <property type="protein sequence ID" value="KAK4810612.1"/>
    <property type="molecule type" value="Genomic_DNA"/>
</dbReference>
<gene>
    <name evidence="1" type="ORF">QYF61_007349</name>
</gene>
<proteinExistence type="predicted"/>
<organism evidence="1 2">
    <name type="scientific">Mycteria americana</name>
    <name type="common">Wood stork</name>
    <dbReference type="NCBI Taxonomy" id="33587"/>
    <lineage>
        <taxon>Eukaryota</taxon>
        <taxon>Metazoa</taxon>
        <taxon>Chordata</taxon>
        <taxon>Craniata</taxon>
        <taxon>Vertebrata</taxon>
        <taxon>Euteleostomi</taxon>
        <taxon>Archelosauria</taxon>
        <taxon>Archosauria</taxon>
        <taxon>Dinosauria</taxon>
        <taxon>Saurischia</taxon>
        <taxon>Theropoda</taxon>
        <taxon>Coelurosauria</taxon>
        <taxon>Aves</taxon>
        <taxon>Neognathae</taxon>
        <taxon>Neoaves</taxon>
        <taxon>Aequornithes</taxon>
        <taxon>Ciconiiformes</taxon>
        <taxon>Ciconiidae</taxon>
        <taxon>Mycteria</taxon>
    </lineage>
</organism>
<protein>
    <submittedName>
        <fullName evidence="1">Uncharacterized protein</fullName>
    </submittedName>
</protein>
<evidence type="ECO:0000313" key="2">
    <source>
        <dbReference type="Proteomes" id="UP001333110"/>
    </source>
</evidence>
<reference evidence="1 2" key="1">
    <citation type="journal article" date="2023" name="J. Hered.">
        <title>Chromosome-level genome of the wood stork (Mycteria americana) provides insight into avian chromosome evolution.</title>
        <authorList>
            <person name="Flamio R. Jr."/>
            <person name="Ramstad K.M."/>
        </authorList>
    </citation>
    <scope>NUCLEOTIDE SEQUENCE [LARGE SCALE GENOMIC DNA]</scope>
    <source>
        <strain evidence="1">JAX WOST 10</strain>
    </source>
</reference>
<evidence type="ECO:0000313" key="1">
    <source>
        <dbReference type="EMBL" id="KAK4810612.1"/>
    </source>
</evidence>
<dbReference type="Proteomes" id="UP001333110">
    <property type="component" value="Unassembled WGS sequence"/>
</dbReference>
<sequence length="156" mass="17183">MAGPHLGDIPLLGTPVVTVFNFAAASRHIQVARESGHGGIREQRVRAARELAELPAMTETELFSLAAPGYPLGQHTMLSHRPTRHTGRASALLLFLPGKDRTQALPQEMSLTAVDGVRKAKVRLELNLARDAKNNKKGFYRHVSQKRKVKESVPHQ</sequence>
<dbReference type="AlphaFoldDB" id="A0AAN7MPT6"/>
<keyword evidence="2" id="KW-1185">Reference proteome</keyword>
<accession>A0AAN7MPT6</accession>